<dbReference type="Proteomes" id="UP000799776">
    <property type="component" value="Unassembled WGS sequence"/>
</dbReference>
<dbReference type="InterPro" id="IPR055222">
    <property type="entry name" value="PRISE-like_Rossmann-fold"/>
</dbReference>
<dbReference type="PANTHER" id="PTHR32487:SF29">
    <property type="entry name" value="NAD-DEPENDENT EPIMERASE_DEHYDRATASE DOMAIN-CONTAINING PROTEIN"/>
    <property type="match status" value="1"/>
</dbReference>
<keyword evidence="3" id="KW-1185">Reference proteome</keyword>
<comment type="caution">
    <text evidence="2">The sequence shown here is derived from an EMBL/GenBank/DDBJ whole genome shotgun (WGS) entry which is preliminary data.</text>
</comment>
<accession>A0A9P4I0K1</accession>
<organism evidence="2 3">
    <name type="scientific">Saccharata proteae CBS 121410</name>
    <dbReference type="NCBI Taxonomy" id="1314787"/>
    <lineage>
        <taxon>Eukaryota</taxon>
        <taxon>Fungi</taxon>
        <taxon>Dikarya</taxon>
        <taxon>Ascomycota</taxon>
        <taxon>Pezizomycotina</taxon>
        <taxon>Dothideomycetes</taxon>
        <taxon>Dothideomycetes incertae sedis</taxon>
        <taxon>Botryosphaeriales</taxon>
        <taxon>Saccharataceae</taxon>
        <taxon>Saccharata</taxon>
    </lineage>
</organism>
<dbReference type="CDD" id="cd08948">
    <property type="entry name" value="5beta-POR_like_SDR_a"/>
    <property type="match status" value="1"/>
</dbReference>
<dbReference type="Pfam" id="PF22917">
    <property type="entry name" value="PRISE"/>
    <property type="match status" value="1"/>
</dbReference>
<sequence length="451" mass="48733">MTTHQVQSRGIYHGLPVHPPSIKNLTAIITGANGISGHHMLRVLSQSPTRWTKIYCLSRRPAAIPSSLPANASHMACDFLSAPTAIAAVLQQNNIVSADHIFFHSYVQVAPAPGNPGLWTAAAELSRVNTALLTNFLAALSLAHIAPTRFHLQTGAKNYGVHLGPTAVPQVESAPRVPLEPNFYYAQEDALVAWCADSGRRSGAETQSVRWSVSMPACILGAVPDAAHNLCWPLAVYAAVCRRLGARLEFPGDLSAWETLQDQSSAMLNAYLAEWCVLVEGAAGERFNACDGSAFTWGALWGRLGEWFGVGWEGPREDGEGVYKEVVLPGKATPRGFGPPASFRIRFSFVDWAKKPEVQHAWNELATEHGLLNKQLTDIDRVFGFLDTPMAAGGALRIHMDKARKHGFHGTVSTTDCMLEVLTDFATLKMIPPFPGALPQDEEGGRVGGLS</sequence>
<evidence type="ECO:0000313" key="2">
    <source>
        <dbReference type="EMBL" id="KAF2088625.1"/>
    </source>
</evidence>
<evidence type="ECO:0000313" key="3">
    <source>
        <dbReference type="Proteomes" id="UP000799776"/>
    </source>
</evidence>
<evidence type="ECO:0000259" key="1">
    <source>
        <dbReference type="Pfam" id="PF22917"/>
    </source>
</evidence>
<dbReference type="Gene3D" id="3.40.50.720">
    <property type="entry name" value="NAD(P)-binding Rossmann-like Domain"/>
    <property type="match status" value="1"/>
</dbReference>
<gene>
    <name evidence="2" type="ORF">K490DRAFT_39201</name>
</gene>
<dbReference type="SUPFAM" id="SSF51735">
    <property type="entry name" value="NAD(P)-binding Rossmann-fold domains"/>
    <property type="match status" value="1"/>
</dbReference>
<dbReference type="PANTHER" id="PTHR32487">
    <property type="entry name" value="3-OXO-DELTA(4,5)-STEROID 5-BETA-REDUCTASE"/>
    <property type="match status" value="1"/>
</dbReference>
<dbReference type="OrthoDB" id="1731983at2759"/>
<reference evidence="2" key="1">
    <citation type="journal article" date="2020" name="Stud. Mycol.">
        <title>101 Dothideomycetes genomes: a test case for predicting lifestyles and emergence of pathogens.</title>
        <authorList>
            <person name="Haridas S."/>
            <person name="Albert R."/>
            <person name="Binder M."/>
            <person name="Bloem J."/>
            <person name="Labutti K."/>
            <person name="Salamov A."/>
            <person name="Andreopoulos B."/>
            <person name="Baker S."/>
            <person name="Barry K."/>
            <person name="Bills G."/>
            <person name="Bluhm B."/>
            <person name="Cannon C."/>
            <person name="Castanera R."/>
            <person name="Culley D."/>
            <person name="Daum C."/>
            <person name="Ezra D."/>
            <person name="Gonzalez J."/>
            <person name="Henrissat B."/>
            <person name="Kuo A."/>
            <person name="Liang C."/>
            <person name="Lipzen A."/>
            <person name="Lutzoni F."/>
            <person name="Magnuson J."/>
            <person name="Mondo S."/>
            <person name="Nolan M."/>
            <person name="Ohm R."/>
            <person name="Pangilinan J."/>
            <person name="Park H.-J."/>
            <person name="Ramirez L."/>
            <person name="Alfaro M."/>
            <person name="Sun H."/>
            <person name="Tritt A."/>
            <person name="Yoshinaga Y."/>
            <person name="Zwiers L.-H."/>
            <person name="Turgeon B."/>
            <person name="Goodwin S."/>
            <person name="Spatafora J."/>
            <person name="Crous P."/>
            <person name="Grigoriev I."/>
        </authorList>
    </citation>
    <scope>NUCLEOTIDE SEQUENCE</scope>
    <source>
        <strain evidence="2">CBS 121410</strain>
    </source>
</reference>
<feature type="domain" description="PRISE-like Rossmann-fold" evidence="1">
    <location>
        <begin position="126"/>
        <end position="321"/>
    </location>
</feature>
<protein>
    <recommendedName>
        <fullName evidence="1">PRISE-like Rossmann-fold domain-containing protein</fullName>
    </recommendedName>
</protein>
<proteinExistence type="predicted"/>
<dbReference type="EMBL" id="ML978716">
    <property type="protein sequence ID" value="KAF2088625.1"/>
    <property type="molecule type" value="Genomic_DNA"/>
</dbReference>
<dbReference type="AlphaFoldDB" id="A0A9P4I0K1"/>
<name>A0A9P4I0K1_9PEZI</name>
<dbReference type="InterPro" id="IPR036291">
    <property type="entry name" value="NAD(P)-bd_dom_sf"/>
</dbReference>